<dbReference type="RefSeq" id="WP_344710380.1">
    <property type="nucleotide sequence ID" value="NZ_BAAAZD010000002.1"/>
</dbReference>
<evidence type="ECO:0000256" key="5">
    <source>
        <dbReference type="ARBA" id="ARBA00023002"/>
    </source>
</evidence>
<dbReference type="Pfam" id="PF16901">
    <property type="entry name" value="DAO_C"/>
    <property type="match status" value="1"/>
</dbReference>
<dbReference type="InterPro" id="IPR000447">
    <property type="entry name" value="G3P_DH_FAD-dep"/>
</dbReference>
<dbReference type="Proteomes" id="UP001501310">
    <property type="component" value="Unassembled WGS sequence"/>
</dbReference>
<dbReference type="NCBIfam" id="NF008899">
    <property type="entry name" value="PRK12266.1"/>
    <property type="match status" value="1"/>
</dbReference>
<dbReference type="EC" id="1.1.5.3" evidence="6"/>
<keyword evidence="5 6" id="KW-0560">Oxidoreductase</keyword>
<sequence>MTEPHGPYDLAVIGGGINGAGIAFDAAGRGARVLLLEKGDLASGTSSASTKLIHGGLRYLEHYEFALVREALKERETLWRMAPHAIRPLRLVLPVSGGQRPALLLRAGLFLYDHMGGRRLLPATSTIRLGTHPAGAALQKGGLAFEYSDGWADDSRLVVLNARGAAERGATVLTRHPLTSAVRGGDHWQLTAGGKQFSARALVNAAGPGVNSVIEAAAAPALPPLRLVRGSHIVVDRLFDHDFGYFLQIGDGRIFFALPFEEDFTLIGTTDVDHKSGDPIAASEAEIDYLIDAANGWFRRKLDRADVRHSFSGVRPLVAAANGKPEEASRGYRFDLSPHDLGAPLLTVLGGKLTSYRQLGEKALDLLASRLPGLGPAWTAQASLPGGDFPVDGAAALADRLGADYPFLDRAEALRIVRAYGTDAWRWLGEARTRGDLGRDYGAGLSEAEVNWMRQQEWAMSADDILWRRSKLGLRLGPDAVRQLSGNLGA</sequence>
<evidence type="ECO:0000259" key="7">
    <source>
        <dbReference type="Pfam" id="PF01266"/>
    </source>
</evidence>
<dbReference type="SUPFAM" id="SSF51905">
    <property type="entry name" value="FAD/NAD(P)-binding domain"/>
    <property type="match status" value="1"/>
</dbReference>
<evidence type="ECO:0000256" key="6">
    <source>
        <dbReference type="RuleBase" id="RU361217"/>
    </source>
</evidence>
<dbReference type="InterPro" id="IPR036188">
    <property type="entry name" value="FAD/NAD-bd_sf"/>
</dbReference>
<reference evidence="10" key="1">
    <citation type="journal article" date="2019" name="Int. J. Syst. Evol. Microbiol.">
        <title>The Global Catalogue of Microorganisms (GCM) 10K type strain sequencing project: providing services to taxonomists for standard genome sequencing and annotation.</title>
        <authorList>
            <consortium name="The Broad Institute Genomics Platform"/>
            <consortium name="The Broad Institute Genome Sequencing Center for Infectious Disease"/>
            <person name="Wu L."/>
            <person name="Ma J."/>
        </authorList>
    </citation>
    <scope>NUCLEOTIDE SEQUENCE [LARGE SCALE GENOMIC DNA]</scope>
    <source>
        <strain evidence="10">JCM 16603</strain>
    </source>
</reference>
<evidence type="ECO:0000256" key="2">
    <source>
        <dbReference type="ARBA" id="ARBA00007330"/>
    </source>
</evidence>
<comment type="caution">
    <text evidence="9">The sequence shown here is derived from an EMBL/GenBank/DDBJ whole genome shotgun (WGS) entry which is preliminary data.</text>
</comment>
<keyword evidence="4" id="KW-0274">FAD</keyword>
<feature type="domain" description="FAD dependent oxidoreductase" evidence="7">
    <location>
        <begin position="9"/>
        <end position="325"/>
    </location>
</feature>
<protein>
    <recommendedName>
        <fullName evidence="6">Glycerol-3-phosphate dehydrogenase</fullName>
        <ecNumber evidence="6">1.1.5.3</ecNumber>
    </recommendedName>
</protein>
<dbReference type="InterPro" id="IPR006076">
    <property type="entry name" value="FAD-dep_OxRdtase"/>
</dbReference>
<dbReference type="EMBL" id="BAAAZD010000002">
    <property type="protein sequence ID" value="GAA4008484.1"/>
    <property type="molecule type" value="Genomic_DNA"/>
</dbReference>
<keyword evidence="3 6" id="KW-0285">Flavoprotein</keyword>
<dbReference type="Gene3D" id="3.30.9.10">
    <property type="entry name" value="D-Amino Acid Oxidase, subunit A, domain 2"/>
    <property type="match status" value="1"/>
</dbReference>
<dbReference type="Pfam" id="PF01266">
    <property type="entry name" value="DAO"/>
    <property type="match status" value="1"/>
</dbReference>
<name>A0ABP7S8W6_9SPHN</name>
<evidence type="ECO:0000256" key="4">
    <source>
        <dbReference type="ARBA" id="ARBA00022827"/>
    </source>
</evidence>
<feature type="domain" description="Alpha-glycerophosphate oxidase C-terminal" evidence="8">
    <location>
        <begin position="379"/>
        <end position="474"/>
    </location>
</feature>
<gene>
    <name evidence="9" type="primary">glpD</name>
    <name evidence="9" type="ORF">GCM10022211_22590</name>
</gene>
<dbReference type="PANTHER" id="PTHR11985">
    <property type="entry name" value="GLYCEROL-3-PHOSPHATE DEHYDROGENASE"/>
    <property type="match status" value="1"/>
</dbReference>
<dbReference type="PROSITE" id="PS00977">
    <property type="entry name" value="FAD_G3PDH_1"/>
    <property type="match status" value="1"/>
</dbReference>
<evidence type="ECO:0000256" key="1">
    <source>
        <dbReference type="ARBA" id="ARBA00001974"/>
    </source>
</evidence>
<dbReference type="NCBIfam" id="NF009906">
    <property type="entry name" value="PRK13369.1"/>
    <property type="match status" value="1"/>
</dbReference>
<dbReference type="Gene3D" id="3.50.50.60">
    <property type="entry name" value="FAD/NAD(P)-binding domain"/>
    <property type="match status" value="1"/>
</dbReference>
<organism evidence="9 10">
    <name type="scientific">Sphingomonas humi</name>
    <dbReference type="NCBI Taxonomy" id="335630"/>
    <lineage>
        <taxon>Bacteria</taxon>
        <taxon>Pseudomonadati</taxon>
        <taxon>Pseudomonadota</taxon>
        <taxon>Alphaproteobacteria</taxon>
        <taxon>Sphingomonadales</taxon>
        <taxon>Sphingomonadaceae</taxon>
        <taxon>Sphingomonas</taxon>
    </lineage>
</organism>
<dbReference type="PRINTS" id="PR01001">
    <property type="entry name" value="FADG3PDH"/>
</dbReference>
<dbReference type="InterPro" id="IPR031656">
    <property type="entry name" value="DAO_C"/>
</dbReference>
<evidence type="ECO:0000259" key="8">
    <source>
        <dbReference type="Pfam" id="PF16901"/>
    </source>
</evidence>
<comment type="similarity">
    <text evidence="2 6">Belongs to the FAD-dependent glycerol-3-phosphate dehydrogenase family.</text>
</comment>
<comment type="cofactor">
    <cofactor evidence="1 6">
        <name>FAD</name>
        <dbReference type="ChEBI" id="CHEBI:57692"/>
    </cofactor>
</comment>
<evidence type="ECO:0000313" key="10">
    <source>
        <dbReference type="Proteomes" id="UP001501310"/>
    </source>
</evidence>
<accession>A0ABP7S8W6</accession>
<dbReference type="InterPro" id="IPR038299">
    <property type="entry name" value="DAO_C_sf"/>
</dbReference>
<keyword evidence="10" id="KW-1185">Reference proteome</keyword>
<dbReference type="PANTHER" id="PTHR11985:SF15">
    <property type="entry name" value="GLYCEROL-3-PHOSPHATE DEHYDROGENASE, MITOCHONDRIAL"/>
    <property type="match status" value="1"/>
</dbReference>
<proteinExistence type="inferred from homology"/>
<dbReference type="Gene3D" id="1.10.8.870">
    <property type="entry name" value="Alpha-glycerophosphate oxidase, cap domain"/>
    <property type="match status" value="1"/>
</dbReference>
<evidence type="ECO:0000256" key="3">
    <source>
        <dbReference type="ARBA" id="ARBA00022630"/>
    </source>
</evidence>
<evidence type="ECO:0000313" key="9">
    <source>
        <dbReference type="EMBL" id="GAA4008484.1"/>
    </source>
</evidence>
<comment type="catalytic activity">
    <reaction evidence="6">
        <text>a quinone + sn-glycerol 3-phosphate = dihydroxyacetone phosphate + a quinol</text>
        <dbReference type="Rhea" id="RHEA:18977"/>
        <dbReference type="ChEBI" id="CHEBI:24646"/>
        <dbReference type="ChEBI" id="CHEBI:57597"/>
        <dbReference type="ChEBI" id="CHEBI:57642"/>
        <dbReference type="ChEBI" id="CHEBI:132124"/>
        <dbReference type="EC" id="1.1.5.3"/>
    </reaction>
</comment>